<dbReference type="InterPro" id="IPR011042">
    <property type="entry name" value="6-blade_b-propeller_TolB-like"/>
</dbReference>
<dbReference type="Pfam" id="PF05345">
    <property type="entry name" value="He_PIG"/>
    <property type="match status" value="1"/>
</dbReference>
<dbReference type="InterPro" id="IPR013783">
    <property type="entry name" value="Ig-like_fold"/>
</dbReference>
<dbReference type="PANTHER" id="PTHR46344">
    <property type="entry name" value="OS02G0202900 PROTEIN"/>
    <property type="match status" value="1"/>
</dbReference>
<dbReference type="Pfam" id="PF24981">
    <property type="entry name" value="Beta-prop_ATRN-LZTR1"/>
    <property type="match status" value="1"/>
</dbReference>
<feature type="region of interest" description="Disordered" evidence="3">
    <location>
        <begin position="403"/>
        <end position="428"/>
    </location>
</feature>
<proteinExistence type="predicted"/>
<sequence length="1394" mass="149220">MISTFFANAQEPSLDAPVDFTQRQIDFTGYSELKAATSLMFGPDDRLYITEYKGAIKILTLNRQPDTTYVITAMEELFDIQAIQNHNDDGSTDISTVRETIGITVTGTASNPVFYVTSSDFRIGGGSGGGNGDIGLDTNSGIITRFTWTGSTWDVVDIVRGLPRSEENHATNGLEFVTINGVDYLIVSSGGNTNAGSPSVNFAYTTEYALSAAVLSVNLDMIEAMPIQLDNGRRYIYDLPTLDDPTRPNINGIIDPDNPAYDGIDVNDPFGGNDGLNQAIIDPTGPVQIYSPGYRNTYDLVVTESGALYVTDNGANGGWGGFPENEGNGATVTNNYVTGEPGSSSPSGGEQINNEDHLIKVTTDIQSYVPNSFYAGHPTPVRANPMGAGLFVAPATSGLSGAQWLTQPYDPDGSTPGSTTDPNAALPANWPPVQIANPVEADWRGPGIPNPDGPVAELVTKWGTNTNGIDEYTASNFGGAMKGDLIAGTNKGVLRRVQLDSNGDLARFTSEFASGLSGNLLGITCNGDNEIFPGTIWVATLNKKLLVLEPREVTACIETSDPAFDPLADYDSDGYTNQDEIDNGTDYCNGGSQPDDFDKAAGGILVSDLNDDDDDADGILDEFDPFQIGNPTLAGTDAFSIPVKNELFSDNPDLLGYLGLGFTGLMNNGQANPNWLDFLDRRDDINDPNPNDILGGAIGAMTMQMTSGTALGLVNTQEKGFQYGVVVDQNTPGFTVEVSMLNFYNPLQLYGSSAPVNGEQGIFIGDGSQSNYLKIVLTPSGISIVEEQNDVAQIVHDLTLQNNERPQSNAKFRIAVNPSNGEISLYYEFDSSGFVFLHTQTLTGNLLQLLNDVNSDLAVGLIGTSNAVGKELEATWDYLNVNDYLPLELNAVTDQISVEQDNISLNLGYSNGDPSAVYTFSDTGLPSGLQLNSNSGLITGQIAVGDAIGSPYNVEVQLNSDSGEVVTTSFVWSINPFLVNDTWFNQTDDENYSKRHECSFVQAGDRFYLFGGRENPRTLDLYNPTTKTWTSISNSAPQDFNHFQAVEYQGLIWVIGAFKDNAYPNEVPADFVWSYNPAKNVWIRGPEIPANRKRGSAGLVEYNGMLYVIAGNTDGHDGGYVPWLDVFDPSTGQWTSLPDAPRSRDHFHAAVLDGKIYVAGGRLSGGTGGVFEPLIAEVDVYDIATQTWSTLPQDLPTPRAAASVGVLNNEIYVLGGEIKSDLQGNNIDDAVSTNESYNPLTGIWTSRADLLIERHGTQAIVSGNGIHLAAGSNRRGGGIGVMKDMDFYGEDAPILYSLNSSNLTGPQLLNIPLGSSENLVLTNTGSNVGIVITEMLFSGNNPQNFTTSFTGFQTINAGALSTIQVNHNGAADSDTAILTIGFDNGDQIQVDLSS</sequence>
<dbReference type="EMBL" id="MQVX01000001">
    <property type="protein sequence ID" value="PQJ15198.1"/>
    <property type="molecule type" value="Genomic_DNA"/>
</dbReference>
<evidence type="ECO:0000256" key="3">
    <source>
        <dbReference type="SAM" id="MobiDB-lite"/>
    </source>
</evidence>
<dbReference type="Gene3D" id="2.120.10.30">
    <property type="entry name" value="TolB, C-terminal domain"/>
    <property type="match status" value="1"/>
</dbReference>
<dbReference type="SMART" id="SM00612">
    <property type="entry name" value="Kelch"/>
    <property type="match status" value="5"/>
</dbReference>
<organism evidence="5 6">
    <name type="scientific">Aureicoccus marinus</name>
    <dbReference type="NCBI Taxonomy" id="754435"/>
    <lineage>
        <taxon>Bacteria</taxon>
        <taxon>Pseudomonadati</taxon>
        <taxon>Bacteroidota</taxon>
        <taxon>Flavobacteriia</taxon>
        <taxon>Flavobacteriales</taxon>
        <taxon>Flavobacteriaceae</taxon>
        <taxon>Aureicoccus</taxon>
    </lineage>
</organism>
<evidence type="ECO:0000313" key="5">
    <source>
        <dbReference type="EMBL" id="PQJ15198.1"/>
    </source>
</evidence>
<evidence type="ECO:0000313" key="6">
    <source>
        <dbReference type="Proteomes" id="UP000239366"/>
    </source>
</evidence>
<keyword evidence="2" id="KW-0677">Repeat</keyword>
<dbReference type="InterPro" id="IPR011041">
    <property type="entry name" value="Quinoprot_gluc/sorb_DH_b-prop"/>
</dbReference>
<dbReference type="Proteomes" id="UP000239366">
    <property type="component" value="Unassembled WGS sequence"/>
</dbReference>
<dbReference type="SUPFAM" id="SSF50952">
    <property type="entry name" value="Soluble quinoprotein glucose dehydrogenase"/>
    <property type="match status" value="1"/>
</dbReference>
<feature type="domain" description="Attractin/MKLN-like beta-propeller" evidence="4">
    <location>
        <begin position="982"/>
        <end position="1216"/>
    </location>
</feature>
<evidence type="ECO:0000259" key="4">
    <source>
        <dbReference type="Pfam" id="PF24981"/>
    </source>
</evidence>
<gene>
    <name evidence="5" type="ORF">BST99_05160</name>
</gene>
<dbReference type="SUPFAM" id="SSF117281">
    <property type="entry name" value="Kelch motif"/>
    <property type="match status" value="1"/>
</dbReference>
<comment type="caution">
    <text evidence="5">The sequence shown here is derived from an EMBL/GenBank/DDBJ whole genome shotgun (WGS) entry which is preliminary data.</text>
</comment>
<dbReference type="Gene3D" id="2.60.40.10">
    <property type="entry name" value="Immunoglobulins"/>
    <property type="match status" value="1"/>
</dbReference>
<dbReference type="InterPro" id="IPR056737">
    <property type="entry name" value="Beta-prop_ATRN-MKLN-like"/>
</dbReference>
<dbReference type="Gene3D" id="2.120.10.80">
    <property type="entry name" value="Kelch-type beta propeller"/>
    <property type="match status" value="2"/>
</dbReference>
<evidence type="ECO:0000256" key="2">
    <source>
        <dbReference type="ARBA" id="ARBA00022737"/>
    </source>
</evidence>
<keyword evidence="1" id="KW-0880">Kelch repeat</keyword>
<dbReference type="InterPro" id="IPR006652">
    <property type="entry name" value="Kelch_1"/>
</dbReference>
<reference evidence="6" key="1">
    <citation type="submission" date="2016-11" db="EMBL/GenBank/DDBJ databases">
        <title>Trade-off between light-utilization and light-protection in marine flavobacteria.</title>
        <authorList>
            <person name="Kumagai Y."/>
            <person name="Yoshizawa S."/>
            <person name="Kogure K."/>
        </authorList>
    </citation>
    <scope>NUCLEOTIDE SEQUENCE [LARGE SCALE GENOMIC DNA]</scope>
    <source>
        <strain evidence="6">SG-18</strain>
    </source>
</reference>
<evidence type="ECO:0000256" key="1">
    <source>
        <dbReference type="ARBA" id="ARBA00022441"/>
    </source>
</evidence>
<accession>A0A2S7T6H8</accession>
<dbReference type="InterPro" id="IPR015915">
    <property type="entry name" value="Kelch-typ_b-propeller"/>
</dbReference>
<name>A0A2S7T6H8_9FLAO</name>
<feature type="non-terminal residue" evidence="5">
    <location>
        <position position="1394"/>
    </location>
</feature>
<dbReference type="PANTHER" id="PTHR46344:SF27">
    <property type="entry name" value="KELCH REPEAT SUPERFAMILY PROTEIN"/>
    <property type="match status" value="1"/>
</dbReference>
<protein>
    <recommendedName>
        <fullName evidence="4">Attractin/MKLN-like beta-propeller domain-containing protein</fullName>
    </recommendedName>
</protein>
<keyword evidence="6" id="KW-1185">Reference proteome</keyword>